<keyword evidence="5 8" id="KW-0812">Transmembrane</keyword>
<feature type="transmembrane region" description="Helical" evidence="8">
    <location>
        <begin position="184"/>
        <end position="204"/>
    </location>
</feature>
<dbReference type="EMBL" id="BMHE01000009">
    <property type="protein sequence ID" value="GFZ77500.1"/>
    <property type="molecule type" value="Genomic_DNA"/>
</dbReference>
<dbReference type="PANTHER" id="PTHR34975">
    <property type="entry name" value="SPORE GERMINATION PROTEIN A2"/>
    <property type="match status" value="1"/>
</dbReference>
<dbReference type="NCBIfam" id="TIGR00912">
    <property type="entry name" value="2A0309"/>
    <property type="match status" value="1"/>
</dbReference>
<accession>A0ABQ1EMA0</accession>
<feature type="transmembrane region" description="Helical" evidence="8">
    <location>
        <begin position="271"/>
        <end position="293"/>
    </location>
</feature>
<feature type="transmembrane region" description="Helical" evidence="8">
    <location>
        <begin position="216"/>
        <end position="239"/>
    </location>
</feature>
<dbReference type="Pfam" id="PF03845">
    <property type="entry name" value="Spore_permease"/>
    <property type="match status" value="1"/>
</dbReference>
<evidence type="ECO:0000256" key="5">
    <source>
        <dbReference type="ARBA" id="ARBA00022692"/>
    </source>
</evidence>
<keyword evidence="3" id="KW-0813">Transport</keyword>
<organism evidence="9 10">
    <name type="scientific">Paenibacillus marchantiophytorum</name>
    <dbReference type="NCBI Taxonomy" id="1619310"/>
    <lineage>
        <taxon>Bacteria</taxon>
        <taxon>Bacillati</taxon>
        <taxon>Bacillota</taxon>
        <taxon>Bacilli</taxon>
        <taxon>Bacillales</taxon>
        <taxon>Paenibacillaceae</taxon>
        <taxon>Paenibacillus</taxon>
    </lineage>
</organism>
<protein>
    <submittedName>
        <fullName evidence="9">Germination protein</fullName>
    </submittedName>
</protein>
<evidence type="ECO:0000256" key="3">
    <source>
        <dbReference type="ARBA" id="ARBA00022448"/>
    </source>
</evidence>
<dbReference type="RefSeq" id="WP_229757598.1">
    <property type="nucleotide sequence ID" value="NZ_BMHE01000009.1"/>
</dbReference>
<evidence type="ECO:0000256" key="2">
    <source>
        <dbReference type="ARBA" id="ARBA00007998"/>
    </source>
</evidence>
<dbReference type="PANTHER" id="PTHR34975:SF2">
    <property type="entry name" value="SPORE GERMINATION PROTEIN A2"/>
    <property type="match status" value="1"/>
</dbReference>
<keyword evidence="4" id="KW-0309">Germination</keyword>
<gene>
    <name evidence="9" type="ORF">GCM10008018_23780</name>
</gene>
<proteinExistence type="inferred from homology"/>
<feature type="transmembrane region" description="Helical" evidence="8">
    <location>
        <begin position="38"/>
        <end position="58"/>
    </location>
</feature>
<name>A0ABQ1EMA0_9BACL</name>
<feature type="transmembrane region" description="Helical" evidence="8">
    <location>
        <begin position="12"/>
        <end position="32"/>
    </location>
</feature>
<evidence type="ECO:0000256" key="1">
    <source>
        <dbReference type="ARBA" id="ARBA00004141"/>
    </source>
</evidence>
<keyword evidence="6 8" id="KW-1133">Transmembrane helix</keyword>
<evidence type="ECO:0000256" key="4">
    <source>
        <dbReference type="ARBA" id="ARBA00022544"/>
    </source>
</evidence>
<feature type="transmembrane region" description="Helical" evidence="8">
    <location>
        <begin position="117"/>
        <end position="135"/>
    </location>
</feature>
<feature type="transmembrane region" description="Helical" evidence="8">
    <location>
        <begin position="305"/>
        <end position="322"/>
    </location>
</feature>
<comment type="subcellular location">
    <subcellularLocation>
        <location evidence="1">Membrane</location>
        <topology evidence="1">Multi-pass membrane protein</topology>
    </subcellularLocation>
</comment>
<feature type="transmembrane region" description="Helical" evidence="8">
    <location>
        <begin position="334"/>
        <end position="356"/>
    </location>
</feature>
<feature type="transmembrane region" description="Helical" evidence="8">
    <location>
        <begin position="78"/>
        <end position="97"/>
    </location>
</feature>
<evidence type="ECO:0000256" key="8">
    <source>
        <dbReference type="SAM" id="Phobius"/>
    </source>
</evidence>
<sequence>MIEKGKISPLQLAILMHPTILATAALSVPSITIRTAGIDMWMTPLIASLVGFWMVYVVVRLNKAYPSLTFIEYSQTLLGPYAGKAIGILFLGALLFTNGLVLREYGEFISGSFLQETPMLIVIICMVSVCAYAIHAGLEVLSRTAQILIPVAVLIIFVMVILMIPDFELKQMFPIFGNGLIPPLLGSIVPSSWFSQFFVLAYLLPYVSHGEKILKWGFISVASVLLTLLAINLSILFLFGTLTEGLNYAFLAAVRYISIADFLEHVESLLMAIWLIGIFIKVAIIYYATVLGIAQLLKLADYRPLIIPCGILTILFSIWVSPNFQQLKHYLGTSLPFFSLLLQVVVPSMLFLLVTVKGAFKR</sequence>
<evidence type="ECO:0000256" key="7">
    <source>
        <dbReference type="ARBA" id="ARBA00023136"/>
    </source>
</evidence>
<keyword evidence="10" id="KW-1185">Reference proteome</keyword>
<evidence type="ECO:0000256" key="6">
    <source>
        <dbReference type="ARBA" id="ARBA00022989"/>
    </source>
</evidence>
<dbReference type="InterPro" id="IPR004761">
    <property type="entry name" value="Spore_GerAB"/>
</dbReference>
<evidence type="ECO:0000313" key="9">
    <source>
        <dbReference type="EMBL" id="GFZ77500.1"/>
    </source>
</evidence>
<comment type="similarity">
    <text evidence="2">Belongs to the amino acid-polyamine-organocation (APC) superfamily. Spore germination protein (SGP) (TC 2.A.3.9) family.</text>
</comment>
<reference evidence="10" key="1">
    <citation type="journal article" date="2019" name="Int. J. Syst. Evol. Microbiol.">
        <title>The Global Catalogue of Microorganisms (GCM) 10K type strain sequencing project: providing services to taxonomists for standard genome sequencing and annotation.</title>
        <authorList>
            <consortium name="The Broad Institute Genomics Platform"/>
            <consortium name="The Broad Institute Genome Sequencing Center for Infectious Disease"/>
            <person name="Wu L."/>
            <person name="Ma J."/>
        </authorList>
    </citation>
    <scope>NUCLEOTIDE SEQUENCE [LARGE SCALE GENOMIC DNA]</scope>
    <source>
        <strain evidence="10">CGMCC 1.15043</strain>
    </source>
</reference>
<keyword evidence="7 8" id="KW-0472">Membrane</keyword>
<comment type="caution">
    <text evidence="9">The sequence shown here is derived from an EMBL/GenBank/DDBJ whole genome shotgun (WGS) entry which is preliminary data.</text>
</comment>
<evidence type="ECO:0000313" key="10">
    <source>
        <dbReference type="Proteomes" id="UP000615455"/>
    </source>
</evidence>
<feature type="transmembrane region" description="Helical" evidence="8">
    <location>
        <begin position="147"/>
        <end position="164"/>
    </location>
</feature>
<dbReference type="Proteomes" id="UP000615455">
    <property type="component" value="Unassembled WGS sequence"/>
</dbReference>